<organism evidence="1 2">
    <name type="scientific">Parathermosynechococcus lividus PCC 6715</name>
    <dbReference type="NCBI Taxonomy" id="1917166"/>
    <lineage>
        <taxon>Bacteria</taxon>
        <taxon>Bacillati</taxon>
        <taxon>Cyanobacteriota</taxon>
        <taxon>Cyanophyceae</taxon>
        <taxon>Acaryochloridales</taxon>
        <taxon>Thermosynechococcaceae</taxon>
        <taxon>Parathermosynechococcus</taxon>
    </lineage>
</organism>
<evidence type="ECO:0008006" key="3">
    <source>
        <dbReference type="Google" id="ProtNLM"/>
    </source>
</evidence>
<accession>A0A2D2Q226</accession>
<dbReference type="Pfam" id="PF11832">
    <property type="entry name" value="DUF3352"/>
    <property type="match status" value="1"/>
</dbReference>
<evidence type="ECO:0000313" key="2">
    <source>
        <dbReference type="Proteomes" id="UP000231057"/>
    </source>
</evidence>
<evidence type="ECO:0000313" key="1">
    <source>
        <dbReference type="EMBL" id="ATS18582.1"/>
    </source>
</evidence>
<dbReference type="InterPro" id="IPR021787">
    <property type="entry name" value="DUF3352"/>
</dbReference>
<protein>
    <recommendedName>
        <fullName evidence="3">DUF3352 domain-containing protein</fullName>
    </recommendedName>
</protein>
<dbReference type="EMBL" id="CP018092">
    <property type="protein sequence ID" value="ATS18582.1"/>
    <property type="molecule type" value="Genomic_DNA"/>
</dbReference>
<dbReference type="AlphaFoldDB" id="A0A2D2Q226"/>
<dbReference type="Proteomes" id="UP000231057">
    <property type="component" value="Chromosome"/>
</dbReference>
<sequence length="510" mass="55865">MAVVVVGAGVAAAIFLWQQLSRRPVAAGMAIAPQNALFTLSLPTDPSPWQAVAQSNLLQRQPWLAPDYGPVSPRGVELAGADYLKEVRPFIGKQATLVMLPMTPETVQELPEPPFVWIVPTLNLPMGEQLLQRFMGSPLTEVNGIKIFSAKGVLPTAEQGAIALVNHADQSYIVWSRHQSALKEVITTAQANNGIATKSDYQHAIKDLPPRRPLVELYVNLPAFVASQSAAPDGALPNPPRDIEGLVAAVDMTPQDIDLQAVTWIPQDRQRLIQEGQSRELSRLVPDTTLAFYGAGSFQALWQNTPQGVQKAISDTVEDLTGLDWQSTFVPWMTGEFAAAFVPVPSLRNAPSLLFLSQTNDRPRAEAAFQELDQQIRDRLKWRIQQTSPAPQPMTTWSIPPGLPVAQHGWLSNNTLFLGLGPSLLADITPRPPRPLADSPLYRAVIPHPRGAQLYINLSDLSLFENSLLLPQLAPDVARSLQPFAALGVTTQVRNPQQTLYTVRIRLKDS</sequence>
<name>A0A2D2Q226_PARLV</name>
<reference evidence="2" key="2">
    <citation type="journal article" date="2022" name="Front. Microbiol.">
        <title>Comparative Genomic Analysis Revealed Distinct Molecular Components and Organization of CO2-Concentrating Mechanism in Thermophilic Cyanobacteria.</title>
        <authorList>
            <person name="Tang J."/>
            <person name="Zhou H."/>
            <person name="Yao D."/>
            <person name="Riaz S."/>
            <person name="You D."/>
            <person name="Klepacz-Smolka A."/>
            <person name="Daroch M."/>
        </authorList>
    </citation>
    <scope>NUCLEOTIDE SEQUENCE [LARGE SCALE GENOMIC DNA]</scope>
    <source>
        <strain evidence="2">PCC 6715</strain>
    </source>
</reference>
<proteinExistence type="predicted"/>
<dbReference type="KEGG" id="slw:BRW62_07235"/>
<reference evidence="1 2" key="1">
    <citation type="submission" date="2016-11" db="EMBL/GenBank/DDBJ databases">
        <title>Complete genome sequence of thermophilic cyanobacteria strain Synechococcus sp. PCC6715.</title>
        <authorList>
            <person name="Tang J."/>
            <person name="Daroch M."/>
            <person name="Liang Y."/>
            <person name="Jiang D."/>
            <person name="Shah M."/>
        </authorList>
    </citation>
    <scope>NUCLEOTIDE SEQUENCE [LARGE SCALE GENOMIC DNA]</scope>
    <source>
        <strain evidence="1 2">PCC 6715</strain>
    </source>
</reference>
<keyword evidence="2" id="KW-1185">Reference proteome</keyword>
<gene>
    <name evidence="1" type="ORF">BRW62_07235</name>
</gene>